<organism evidence="1">
    <name type="scientific">bioreactor metagenome</name>
    <dbReference type="NCBI Taxonomy" id="1076179"/>
    <lineage>
        <taxon>unclassified sequences</taxon>
        <taxon>metagenomes</taxon>
        <taxon>ecological metagenomes</taxon>
    </lineage>
</organism>
<name>A0A645B913_9ZZZZ</name>
<sequence length="73" mass="7948">MLVESSSEDLIAYKIESSDLEKNRLAISIGFTPMILPKGKITALIISSNSALASDAAGDILKWLITRKNWGIQ</sequence>
<protein>
    <submittedName>
        <fullName evidence="1">Uncharacterized protein</fullName>
    </submittedName>
</protein>
<comment type="caution">
    <text evidence="1">The sequence shown here is derived from an EMBL/GenBank/DDBJ whole genome shotgun (WGS) entry which is preliminary data.</text>
</comment>
<dbReference type="EMBL" id="VSSQ01018574">
    <property type="protein sequence ID" value="MPM61887.1"/>
    <property type="molecule type" value="Genomic_DNA"/>
</dbReference>
<gene>
    <name evidence="1" type="ORF">SDC9_108751</name>
</gene>
<proteinExistence type="predicted"/>
<reference evidence="1" key="1">
    <citation type="submission" date="2019-08" db="EMBL/GenBank/DDBJ databases">
        <authorList>
            <person name="Kucharzyk K."/>
            <person name="Murdoch R.W."/>
            <person name="Higgins S."/>
            <person name="Loffler F."/>
        </authorList>
    </citation>
    <scope>NUCLEOTIDE SEQUENCE</scope>
</reference>
<evidence type="ECO:0000313" key="1">
    <source>
        <dbReference type="EMBL" id="MPM61887.1"/>
    </source>
</evidence>
<accession>A0A645B913</accession>
<dbReference type="AlphaFoldDB" id="A0A645B913"/>